<comment type="similarity">
    <text evidence="3 12">Belongs to the hexokinase family.</text>
</comment>
<proteinExistence type="evidence at transcript level"/>
<evidence type="ECO:0000256" key="7">
    <source>
        <dbReference type="ARBA" id="ARBA00022840"/>
    </source>
</evidence>
<evidence type="ECO:0000256" key="1">
    <source>
        <dbReference type="ARBA" id="ARBA00004888"/>
    </source>
</evidence>
<evidence type="ECO:0000259" key="13">
    <source>
        <dbReference type="Pfam" id="PF00349"/>
    </source>
</evidence>
<evidence type="ECO:0000313" key="15">
    <source>
        <dbReference type="EMBL" id="AIW65572.1"/>
    </source>
</evidence>
<accession>A0A3S6CIU1</accession>
<feature type="domain" description="Hexokinase C-terminal" evidence="14">
    <location>
        <begin position="214"/>
        <end position="448"/>
    </location>
</feature>
<dbReference type="SUPFAM" id="SSF53067">
    <property type="entry name" value="Actin-like ATPase domain"/>
    <property type="match status" value="2"/>
</dbReference>
<evidence type="ECO:0000256" key="9">
    <source>
        <dbReference type="ARBA" id="ARBA00044613"/>
    </source>
</evidence>
<dbReference type="InterPro" id="IPR043129">
    <property type="entry name" value="ATPase_NBD"/>
</dbReference>
<name>A0A3S6CIU1_TIGJA</name>
<dbReference type="EMBL" id="KF951009">
    <property type="protein sequence ID" value="AIW65572.1"/>
    <property type="molecule type" value="mRNA"/>
</dbReference>
<evidence type="ECO:0000256" key="10">
    <source>
        <dbReference type="ARBA" id="ARBA00047905"/>
    </source>
</evidence>
<dbReference type="PANTHER" id="PTHR19443">
    <property type="entry name" value="HEXOKINASE"/>
    <property type="match status" value="1"/>
</dbReference>
<dbReference type="InterPro" id="IPR019807">
    <property type="entry name" value="Hexokinase_BS"/>
</dbReference>
<evidence type="ECO:0000256" key="11">
    <source>
        <dbReference type="ARBA" id="ARBA00048160"/>
    </source>
</evidence>
<dbReference type="GO" id="GO:0005524">
    <property type="term" value="F:ATP binding"/>
    <property type="evidence" value="ECO:0007669"/>
    <property type="project" value="UniProtKB-UniRule"/>
</dbReference>
<dbReference type="GO" id="GO:0005739">
    <property type="term" value="C:mitochondrion"/>
    <property type="evidence" value="ECO:0007669"/>
    <property type="project" value="TreeGrafter"/>
</dbReference>
<keyword evidence="8 12" id="KW-0324">Glycolysis</keyword>
<organism evidence="15">
    <name type="scientific">Tigriopus japonicus</name>
    <name type="common">Copepod</name>
    <dbReference type="NCBI Taxonomy" id="158387"/>
    <lineage>
        <taxon>Eukaryota</taxon>
        <taxon>Metazoa</taxon>
        <taxon>Ecdysozoa</taxon>
        <taxon>Arthropoda</taxon>
        <taxon>Crustacea</taxon>
        <taxon>Multicrustacea</taxon>
        <taxon>Hexanauplia</taxon>
        <taxon>Copepoda</taxon>
        <taxon>Harpacticoida</taxon>
        <taxon>Harpacticidae</taxon>
        <taxon>Tigriopus</taxon>
    </lineage>
</organism>
<dbReference type="FunFam" id="3.30.420.40:FF:000805">
    <property type="entry name" value="Hexokinase-2"/>
    <property type="match status" value="1"/>
</dbReference>
<sequence length="454" mass="49779">MQSTDSSIRAGIKEICSDLHISNEQAHLVRKSMSLALEQGLNHPGSSSVKCLPTFVRNMPSGQEKGKYLALDLGGTNFRVLVVELFGSPQKQPLITVRKYPIPVEVRSGSGEQLFDHIASSIMNFLSEIHLNPDNLALGFTFSFPCEQSKLTSAKLTQWTKGFSCSGVVGEDICTLLRASLDKQGLEGIRICALLNDTTGCLLSCSLRESRCQVGLIVGTGCNACYVENCQNIKALPDELEGDMVVNTEWGAFGELGELDFIRTKWDRVVDQESINPGKQIFEKMISGMYLGALVRQVLLELVSQGSLFQGVNHQRLICCQDAFETRHICEVENDPLGENDRCRMAMTEVLGHSQIISPTDCYAIRLVCEEVSRRACMVLAAGVAGLLRRLHLKDAVIAVDGTLIRCHPLFTLIMSKKITQLMGEGYKFELRLARDGSGLGAAIMAAVQAKSNE</sequence>
<dbReference type="PANTHER" id="PTHR19443:SF16">
    <property type="entry name" value="HEXOKINASE TYPE 1-RELATED"/>
    <property type="match status" value="1"/>
</dbReference>
<dbReference type="GO" id="GO:0005829">
    <property type="term" value="C:cytosol"/>
    <property type="evidence" value="ECO:0007669"/>
    <property type="project" value="TreeGrafter"/>
</dbReference>
<feature type="domain" description="Hexokinase N-terminal" evidence="13">
    <location>
        <begin position="12"/>
        <end position="206"/>
    </location>
</feature>
<comment type="catalytic activity">
    <reaction evidence="10">
        <text>D-fructose + ATP = D-fructose 6-phosphate + ADP + H(+)</text>
        <dbReference type="Rhea" id="RHEA:16125"/>
        <dbReference type="ChEBI" id="CHEBI:15378"/>
        <dbReference type="ChEBI" id="CHEBI:30616"/>
        <dbReference type="ChEBI" id="CHEBI:37721"/>
        <dbReference type="ChEBI" id="CHEBI:61527"/>
        <dbReference type="ChEBI" id="CHEBI:456216"/>
        <dbReference type="EC" id="2.7.1.1"/>
    </reaction>
    <physiologicalReaction direction="left-to-right" evidence="10">
        <dbReference type="Rhea" id="RHEA:16126"/>
    </physiologicalReaction>
</comment>
<keyword evidence="6 12" id="KW-0418">Kinase</keyword>
<dbReference type="InterPro" id="IPR022673">
    <property type="entry name" value="Hexokinase_C"/>
</dbReference>
<dbReference type="Pfam" id="PF00349">
    <property type="entry name" value="Hexokinase_1"/>
    <property type="match status" value="1"/>
</dbReference>
<dbReference type="Gene3D" id="3.30.420.40">
    <property type="match status" value="1"/>
</dbReference>
<keyword evidence="4 12" id="KW-0808">Transferase</keyword>
<evidence type="ECO:0000256" key="8">
    <source>
        <dbReference type="ARBA" id="ARBA00023152"/>
    </source>
</evidence>
<evidence type="ECO:0000256" key="5">
    <source>
        <dbReference type="ARBA" id="ARBA00022741"/>
    </source>
</evidence>
<comment type="catalytic activity">
    <reaction evidence="9">
        <text>a D-hexose + ATP = a D-hexose 6-phosphate + ADP + H(+)</text>
        <dbReference type="Rhea" id="RHEA:22740"/>
        <dbReference type="ChEBI" id="CHEBI:4194"/>
        <dbReference type="ChEBI" id="CHEBI:15378"/>
        <dbReference type="ChEBI" id="CHEBI:30616"/>
        <dbReference type="ChEBI" id="CHEBI:229467"/>
        <dbReference type="ChEBI" id="CHEBI:456216"/>
        <dbReference type="EC" id="2.7.1.1"/>
    </reaction>
    <physiologicalReaction direction="left-to-right" evidence="9">
        <dbReference type="Rhea" id="RHEA:22741"/>
    </physiologicalReaction>
</comment>
<dbReference type="GO" id="GO:0004340">
    <property type="term" value="F:glucokinase activity"/>
    <property type="evidence" value="ECO:0007669"/>
    <property type="project" value="TreeGrafter"/>
</dbReference>
<evidence type="ECO:0000256" key="4">
    <source>
        <dbReference type="ARBA" id="ARBA00022679"/>
    </source>
</evidence>
<evidence type="ECO:0000256" key="12">
    <source>
        <dbReference type="RuleBase" id="RU362007"/>
    </source>
</evidence>
<dbReference type="GO" id="GO:0006006">
    <property type="term" value="P:glucose metabolic process"/>
    <property type="evidence" value="ECO:0007669"/>
    <property type="project" value="UniProtKB-ARBA"/>
</dbReference>
<evidence type="ECO:0000256" key="3">
    <source>
        <dbReference type="ARBA" id="ARBA00009225"/>
    </source>
</evidence>
<dbReference type="InterPro" id="IPR022672">
    <property type="entry name" value="Hexokinase_N"/>
</dbReference>
<dbReference type="GO" id="GO:0006096">
    <property type="term" value="P:glycolytic process"/>
    <property type="evidence" value="ECO:0007669"/>
    <property type="project" value="UniProtKB-UniPathway"/>
</dbReference>
<gene>
    <name evidence="15" type="primary">HK1B</name>
</gene>
<dbReference type="Gene3D" id="3.40.367.20">
    <property type="match status" value="1"/>
</dbReference>
<dbReference type="GO" id="GO:0005536">
    <property type="term" value="F:D-glucose binding"/>
    <property type="evidence" value="ECO:0007669"/>
    <property type="project" value="InterPro"/>
</dbReference>
<dbReference type="GO" id="GO:0008865">
    <property type="term" value="F:fructokinase activity"/>
    <property type="evidence" value="ECO:0007669"/>
    <property type="project" value="TreeGrafter"/>
</dbReference>
<evidence type="ECO:0000259" key="14">
    <source>
        <dbReference type="Pfam" id="PF03727"/>
    </source>
</evidence>
<dbReference type="UniPathway" id="UPA00242"/>
<dbReference type="AlphaFoldDB" id="A0A3S6CIU1"/>
<dbReference type="UniPathway" id="UPA00109">
    <property type="reaction ID" value="UER00180"/>
</dbReference>
<dbReference type="PRINTS" id="PR00475">
    <property type="entry name" value="HEXOKINASE"/>
</dbReference>
<evidence type="ECO:0000256" key="2">
    <source>
        <dbReference type="ARBA" id="ARBA00005028"/>
    </source>
</evidence>
<comment type="pathway">
    <text evidence="2">Carbohydrate metabolism; hexose metabolism.</text>
</comment>
<comment type="pathway">
    <text evidence="1">Carbohydrate degradation; glycolysis; D-glyceraldehyde 3-phosphate and glycerone phosphate from D-glucose: step 1/4.</text>
</comment>
<keyword evidence="5 12" id="KW-0547">Nucleotide-binding</keyword>
<dbReference type="FunFam" id="3.40.367.20:FF:000005">
    <property type="entry name" value="Phosphotransferase"/>
    <property type="match status" value="1"/>
</dbReference>
<protein>
    <recommendedName>
        <fullName evidence="12">Phosphotransferase</fullName>
        <ecNumber evidence="12">2.7.1.-</ecNumber>
    </recommendedName>
</protein>
<dbReference type="PROSITE" id="PS51748">
    <property type="entry name" value="HEXOKINASE_2"/>
    <property type="match status" value="1"/>
</dbReference>
<reference evidence="15" key="1">
    <citation type="submission" date="2013-12" db="EMBL/GenBank/DDBJ databases">
        <authorList>
            <person name="Lee J.-S."/>
        </authorList>
    </citation>
    <scope>NUCLEOTIDE SEQUENCE</scope>
</reference>
<evidence type="ECO:0000256" key="6">
    <source>
        <dbReference type="ARBA" id="ARBA00022777"/>
    </source>
</evidence>
<comment type="catalytic activity">
    <reaction evidence="11">
        <text>D-glucose + ATP = D-glucose 6-phosphate + ADP + H(+)</text>
        <dbReference type="Rhea" id="RHEA:17825"/>
        <dbReference type="ChEBI" id="CHEBI:4167"/>
        <dbReference type="ChEBI" id="CHEBI:15378"/>
        <dbReference type="ChEBI" id="CHEBI:30616"/>
        <dbReference type="ChEBI" id="CHEBI:61548"/>
        <dbReference type="ChEBI" id="CHEBI:456216"/>
        <dbReference type="EC" id="2.7.1.1"/>
    </reaction>
    <physiologicalReaction direction="left-to-right" evidence="11">
        <dbReference type="Rhea" id="RHEA:17826"/>
    </physiologicalReaction>
</comment>
<dbReference type="InterPro" id="IPR001312">
    <property type="entry name" value="Hexokinase"/>
</dbReference>
<dbReference type="GO" id="GO:0001678">
    <property type="term" value="P:intracellular glucose homeostasis"/>
    <property type="evidence" value="ECO:0007669"/>
    <property type="project" value="InterPro"/>
</dbReference>
<keyword evidence="7 12" id="KW-0067">ATP-binding</keyword>
<dbReference type="PROSITE" id="PS00378">
    <property type="entry name" value="HEXOKINASE_1"/>
    <property type="match status" value="1"/>
</dbReference>
<dbReference type="Pfam" id="PF03727">
    <property type="entry name" value="Hexokinase_2"/>
    <property type="match status" value="1"/>
</dbReference>
<dbReference type="EC" id="2.7.1.-" evidence="12"/>